<dbReference type="Proteomes" id="UP000290517">
    <property type="component" value="Unassembled WGS sequence"/>
</dbReference>
<dbReference type="Proteomes" id="UP000289805">
    <property type="component" value="Unassembled WGS sequence"/>
</dbReference>
<sequence>MTTPVDTRLLAIYLNDHVSGATVGVQRVRRMAKVYDGTVVGTAIAPLVSQLEDERAWLIRCVHRLDLPVRTYKVVGAAVAERIGRLKPNGYVSRTSPLSALLEVELLRGAVTGKKSGWQTLLAQSRDLGLTPEQVVDLDGLVAQADEQVRVLSDLLEILQARVFRRRSSDGGG</sequence>
<dbReference type="RefSeq" id="WP_036572515.1">
    <property type="nucleotide sequence ID" value="NZ_JOFV01000021.1"/>
</dbReference>
<organism evidence="2 3">
    <name type="scientific">Oerskovia turbata</name>
    <dbReference type="NCBI Taxonomy" id="1713"/>
    <lineage>
        <taxon>Bacteria</taxon>
        <taxon>Bacillati</taxon>
        <taxon>Actinomycetota</taxon>
        <taxon>Actinomycetes</taxon>
        <taxon>Micrococcales</taxon>
        <taxon>Cellulomonadaceae</taxon>
        <taxon>Oerskovia</taxon>
    </lineage>
</organism>
<dbReference type="OrthoDB" id="3338687at2"/>
<gene>
    <name evidence="1" type="ORF">EQW73_06780</name>
    <name evidence="2" type="ORF">EQW78_16385</name>
</gene>
<dbReference type="EMBL" id="SDJQ01000024">
    <property type="protein sequence ID" value="RXR31631.1"/>
    <property type="molecule type" value="Genomic_DNA"/>
</dbReference>
<comment type="caution">
    <text evidence="2">The sequence shown here is derived from an EMBL/GenBank/DDBJ whole genome shotgun (WGS) entry which is preliminary data.</text>
</comment>
<name>A0A4Q1KNM0_9CELL</name>
<dbReference type="EMBL" id="SDJR01000004">
    <property type="protein sequence ID" value="RXR26061.1"/>
    <property type="molecule type" value="Genomic_DNA"/>
</dbReference>
<accession>A0A4Q1KNM0</accession>
<dbReference type="AlphaFoldDB" id="A0A4Q1KNM0"/>
<evidence type="ECO:0000313" key="2">
    <source>
        <dbReference type="EMBL" id="RXR31631.1"/>
    </source>
</evidence>
<proteinExistence type="predicted"/>
<protein>
    <submittedName>
        <fullName evidence="2">Uncharacterized protein</fullName>
    </submittedName>
</protein>
<evidence type="ECO:0000313" key="3">
    <source>
        <dbReference type="Proteomes" id="UP000289805"/>
    </source>
</evidence>
<reference evidence="3 4" key="1">
    <citation type="submission" date="2019-01" db="EMBL/GenBank/DDBJ databases">
        <title>Oerskovia turbata Genome sequencing and assembly.</title>
        <authorList>
            <person name="Dou T."/>
        </authorList>
    </citation>
    <scope>NUCLEOTIDE SEQUENCE [LARGE SCALE GENOMIC DNA]</scope>
    <source>
        <strain evidence="2 3">JCM12123</strain>
        <strain evidence="1 4">JCM3160</strain>
    </source>
</reference>
<keyword evidence="4" id="KW-1185">Reference proteome</keyword>
<dbReference type="STRING" id="1713.GCA_000718325_03399"/>
<evidence type="ECO:0000313" key="4">
    <source>
        <dbReference type="Proteomes" id="UP000290517"/>
    </source>
</evidence>
<evidence type="ECO:0000313" key="1">
    <source>
        <dbReference type="EMBL" id="RXR26061.1"/>
    </source>
</evidence>